<feature type="signal peptide" evidence="1">
    <location>
        <begin position="1"/>
        <end position="31"/>
    </location>
</feature>
<evidence type="ECO:0000256" key="1">
    <source>
        <dbReference type="SAM" id="SignalP"/>
    </source>
</evidence>
<protein>
    <recommendedName>
        <fullName evidence="4">Outer membrane protein beta-barrel domain-containing protein</fullName>
    </recommendedName>
</protein>
<feature type="chain" id="PRO_5016010923" description="Outer membrane protein beta-barrel domain-containing protein" evidence="1">
    <location>
        <begin position="32"/>
        <end position="222"/>
    </location>
</feature>
<gene>
    <name evidence="2" type="ORF">DN068_08370</name>
</gene>
<name>A0A2W2BIX2_9BACT</name>
<comment type="caution">
    <text evidence="2">The sequence shown here is derived from an EMBL/GenBank/DDBJ whole genome shotgun (WGS) entry which is preliminary data.</text>
</comment>
<dbReference type="AlphaFoldDB" id="A0A2W2BIX2"/>
<proteinExistence type="predicted"/>
<dbReference type="OrthoDB" id="120520at2"/>
<keyword evidence="3" id="KW-1185">Reference proteome</keyword>
<dbReference type="RefSeq" id="WP_110998459.1">
    <property type="nucleotide sequence ID" value="NZ_QKTW01000013.1"/>
</dbReference>
<organism evidence="2 3">
    <name type="scientific">Taibaiella soli</name>
    <dbReference type="NCBI Taxonomy" id="1649169"/>
    <lineage>
        <taxon>Bacteria</taxon>
        <taxon>Pseudomonadati</taxon>
        <taxon>Bacteroidota</taxon>
        <taxon>Chitinophagia</taxon>
        <taxon>Chitinophagales</taxon>
        <taxon>Chitinophagaceae</taxon>
        <taxon>Taibaiella</taxon>
    </lineage>
</organism>
<reference evidence="2 3" key="1">
    <citation type="submission" date="2018-06" db="EMBL/GenBank/DDBJ databases">
        <title>Mucibacter soli gen. nov., sp. nov., a new member of the family Chitinophagaceae producing mucin.</title>
        <authorList>
            <person name="Kim M.-K."/>
            <person name="Park S."/>
            <person name="Kim T.-S."/>
            <person name="Joung Y."/>
            <person name="Han J.-H."/>
            <person name="Kim S.B."/>
        </authorList>
    </citation>
    <scope>NUCLEOTIDE SEQUENCE [LARGE SCALE GENOMIC DNA]</scope>
    <source>
        <strain evidence="2 3">R1-15</strain>
    </source>
</reference>
<accession>A0A2W2BIX2</accession>
<keyword evidence="1" id="KW-0732">Signal</keyword>
<dbReference type="EMBL" id="QKTW01000013">
    <property type="protein sequence ID" value="PZF73396.1"/>
    <property type="molecule type" value="Genomic_DNA"/>
</dbReference>
<sequence>MSYSKHRPGIWFGIAAIGFVLLMFCSTAVWAQEDTAAKSSDEWELNGLLLVYMAKDYALPMGVFSAAKGHLFLQERYNYEDVKTLSQFGGYRFQGGNKFEYSIIPQIGFLVGRTDAIANDNNIDLSYGSFGLSSEVEFLYNLNFPKLSYIYTWNELTYSPTDWLYVGLTAQRSRIYLTGLDLQRGVVVGGSLGNFTLIGYLFNFLSASHDIFGILGLNYSFQ</sequence>
<evidence type="ECO:0000313" key="3">
    <source>
        <dbReference type="Proteomes" id="UP000248745"/>
    </source>
</evidence>
<evidence type="ECO:0008006" key="4">
    <source>
        <dbReference type="Google" id="ProtNLM"/>
    </source>
</evidence>
<dbReference type="Proteomes" id="UP000248745">
    <property type="component" value="Unassembled WGS sequence"/>
</dbReference>
<evidence type="ECO:0000313" key="2">
    <source>
        <dbReference type="EMBL" id="PZF73396.1"/>
    </source>
</evidence>